<dbReference type="Proteomes" id="UP000823629">
    <property type="component" value="Unassembled WGS sequence"/>
</dbReference>
<dbReference type="GO" id="GO:0003723">
    <property type="term" value="F:RNA binding"/>
    <property type="evidence" value="ECO:0007669"/>
    <property type="project" value="UniProtKB-KW"/>
</dbReference>
<dbReference type="EMBL" id="JADING010000106">
    <property type="protein sequence ID" value="MBO8414564.1"/>
    <property type="molecule type" value="Genomic_DNA"/>
</dbReference>
<reference evidence="2" key="1">
    <citation type="submission" date="2020-10" db="EMBL/GenBank/DDBJ databases">
        <authorList>
            <person name="Gilroy R."/>
        </authorList>
    </citation>
    <scope>NUCLEOTIDE SEQUENCE</scope>
    <source>
        <strain evidence="2">1748</strain>
    </source>
</reference>
<evidence type="ECO:0000313" key="3">
    <source>
        <dbReference type="Proteomes" id="UP000823629"/>
    </source>
</evidence>
<dbReference type="Pfam" id="PF13275">
    <property type="entry name" value="S4_2"/>
    <property type="match status" value="1"/>
</dbReference>
<gene>
    <name evidence="2" type="primary">yaaA</name>
    <name evidence="2" type="ORF">IAC78_03755</name>
</gene>
<dbReference type="SUPFAM" id="SSF55174">
    <property type="entry name" value="Alpha-L RNA-binding motif"/>
    <property type="match status" value="1"/>
</dbReference>
<dbReference type="AlphaFoldDB" id="A0A9D9GS76"/>
<sequence length="73" mass="8002">MVKEVPIHTPYITLGQMLKLADVVSSGVEAKMYLQESEVLVNGVSDNRRGRKLYPGDEVETGGATYRICSSTI</sequence>
<dbReference type="InterPro" id="IPR036986">
    <property type="entry name" value="S4_RNA-bd_sf"/>
</dbReference>
<dbReference type="InterPro" id="IPR014330">
    <property type="entry name" value="RNA-bd_S4-rel_YaaA"/>
</dbReference>
<comment type="caution">
    <text evidence="2">The sequence shown here is derived from an EMBL/GenBank/DDBJ whole genome shotgun (WGS) entry which is preliminary data.</text>
</comment>
<dbReference type="Gene3D" id="3.10.290.10">
    <property type="entry name" value="RNA-binding S4 domain"/>
    <property type="match status" value="1"/>
</dbReference>
<organism evidence="2 3">
    <name type="scientific">Candidatus Scatoplasma merdavium</name>
    <dbReference type="NCBI Taxonomy" id="2840932"/>
    <lineage>
        <taxon>Bacteria</taxon>
        <taxon>Bacillati</taxon>
        <taxon>Bacillota</taxon>
        <taxon>Bacilli</taxon>
        <taxon>Bacillales</taxon>
        <taxon>Candidatus Scatoplasma</taxon>
    </lineage>
</organism>
<keyword evidence="1" id="KW-0694">RNA-binding</keyword>
<dbReference type="PROSITE" id="PS50889">
    <property type="entry name" value="S4"/>
    <property type="match status" value="1"/>
</dbReference>
<reference evidence="2" key="2">
    <citation type="journal article" date="2021" name="PeerJ">
        <title>Extensive microbial diversity within the chicken gut microbiome revealed by metagenomics and culture.</title>
        <authorList>
            <person name="Gilroy R."/>
            <person name="Ravi A."/>
            <person name="Getino M."/>
            <person name="Pursley I."/>
            <person name="Horton D.L."/>
            <person name="Alikhan N.F."/>
            <person name="Baker D."/>
            <person name="Gharbi K."/>
            <person name="Hall N."/>
            <person name="Watson M."/>
            <person name="Adriaenssens E.M."/>
            <person name="Foster-Nyarko E."/>
            <person name="Jarju S."/>
            <person name="Secka A."/>
            <person name="Antonio M."/>
            <person name="Oren A."/>
            <person name="Chaudhuri R.R."/>
            <person name="La Ragione R."/>
            <person name="Hildebrand F."/>
            <person name="Pallen M.J."/>
        </authorList>
    </citation>
    <scope>NUCLEOTIDE SEQUENCE</scope>
    <source>
        <strain evidence="2">1748</strain>
    </source>
</reference>
<evidence type="ECO:0000256" key="1">
    <source>
        <dbReference type="PROSITE-ProRule" id="PRU00182"/>
    </source>
</evidence>
<name>A0A9D9GS76_9BACL</name>
<accession>A0A9D9GS76</accession>
<protein>
    <submittedName>
        <fullName evidence="2">S4 domain-containing protein YaaA</fullName>
    </submittedName>
</protein>
<proteinExistence type="predicted"/>
<dbReference type="NCBIfam" id="TIGR02988">
    <property type="entry name" value="YaaA_near_RecF"/>
    <property type="match status" value="1"/>
</dbReference>
<evidence type="ECO:0000313" key="2">
    <source>
        <dbReference type="EMBL" id="MBO8414564.1"/>
    </source>
</evidence>